<organism evidence="2 3">
    <name type="scientific">Amanita muscaria (strain Koide BX008)</name>
    <dbReference type="NCBI Taxonomy" id="946122"/>
    <lineage>
        <taxon>Eukaryota</taxon>
        <taxon>Fungi</taxon>
        <taxon>Dikarya</taxon>
        <taxon>Basidiomycota</taxon>
        <taxon>Agaricomycotina</taxon>
        <taxon>Agaricomycetes</taxon>
        <taxon>Agaricomycetidae</taxon>
        <taxon>Agaricales</taxon>
        <taxon>Pluteineae</taxon>
        <taxon>Amanitaceae</taxon>
        <taxon>Amanita</taxon>
    </lineage>
</organism>
<evidence type="ECO:0000313" key="3">
    <source>
        <dbReference type="Proteomes" id="UP000054549"/>
    </source>
</evidence>
<dbReference type="PANTHER" id="PTHR33129">
    <property type="entry name" value="PROTEIN KINASE DOMAIN-CONTAINING PROTEIN-RELATED"/>
    <property type="match status" value="1"/>
</dbReference>
<reference evidence="2 3" key="1">
    <citation type="submission" date="2014-04" db="EMBL/GenBank/DDBJ databases">
        <title>Evolutionary Origins and Diversification of the Mycorrhizal Mutualists.</title>
        <authorList>
            <consortium name="DOE Joint Genome Institute"/>
            <consortium name="Mycorrhizal Genomics Consortium"/>
            <person name="Kohler A."/>
            <person name="Kuo A."/>
            <person name="Nagy L.G."/>
            <person name="Floudas D."/>
            <person name="Copeland A."/>
            <person name="Barry K.W."/>
            <person name="Cichocki N."/>
            <person name="Veneault-Fourrey C."/>
            <person name="LaButti K."/>
            <person name="Lindquist E.A."/>
            <person name="Lipzen A."/>
            <person name="Lundell T."/>
            <person name="Morin E."/>
            <person name="Murat C."/>
            <person name="Riley R."/>
            <person name="Ohm R."/>
            <person name="Sun H."/>
            <person name="Tunlid A."/>
            <person name="Henrissat B."/>
            <person name="Grigoriev I.V."/>
            <person name="Hibbett D.S."/>
            <person name="Martin F."/>
        </authorList>
    </citation>
    <scope>NUCLEOTIDE SEQUENCE [LARGE SCALE GENOMIC DNA]</scope>
    <source>
        <strain evidence="2 3">Koide BX008</strain>
    </source>
</reference>
<dbReference type="Proteomes" id="UP000054549">
    <property type="component" value="Unassembled WGS sequence"/>
</dbReference>
<gene>
    <name evidence="2" type="ORF">M378DRAFT_168166</name>
</gene>
<dbReference type="InterPro" id="IPR052980">
    <property type="entry name" value="Crinkler_effector"/>
</dbReference>
<dbReference type="EMBL" id="KN818299">
    <property type="protein sequence ID" value="KIL60423.1"/>
    <property type="molecule type" value="Genomic_DNA"/>
</dbReference>
<feature type="compositionally biased region" description="Acidic residues" evidence="1">
    <location>
        <begin position="44"/>
        <end position="63"/>
    </location>
</feature>
<sequence>MSTLAAVIGNHPQDIDDWHSNIVPSRRPLAQFHAKFWGIKEVADTEGEQEDQGDMEIDNSTAEDDDINPSCYVLDIDIEGVEDKIWVRAEYIRMFKFAEEFYAENKSNLALSSCLVITGQPGIVIFYSDNTYWLFVDEGVFEQPTSFRAQYYKTVIWTLVDSVDTPSGPPIRLTEHGSRHFVIYTTSPTPSRWNKLHQSMERAVCVMNPWTKAEIHKAASFRAPGVSLTAIDAIFSELGPIPRLCFGDEESLIEHRKKLRTALRQLTLRDLEDMPTAGEDLSLDAVSHTIYMLRRSGEDVDSVEVDVMILSPFIASRVAHRLRALERHELVRLFKRYIALPSTRRMAGDVFEAYCHIIFSTRIDFDFVPMVRIGGRPIVREKTNPQWFSSHNEFEGTPQSEVELLHANALTSGASSLGIPPSRVVDYGSDEVAAGLQVETDVYYIPVKPNQVGIDSFILHNDHLYLLRMTVSDTHSISDGLMPFLGKLKGLPSQSFWHFIFVKPPHQRLACLVPRSPALWDVDLYSAEIEVRAE</sequence>
<dbReference type="HOGENOM" id="CLU_024806_0_0_1"/>
<feature type="region of interest" description="Disordered" evidence="1">
    <location>
        <begin position="43"/>
        <end position="63"/>
    </location>
</feature>
<protein>
    <submittedName>
        <fullName evidence="2">Uncharacterized protein</fullName>
    </submittedName>
</protein>
<dbReference type="AlphaFoldDB" id="A0A0C2WVR2"/>
<evidence type="ECO:0000313" key="2">
    <source>
        <dbReference type="EMBL" id="KIL60423.1"/>
    </source>
</evidence>
<evidence type="ECO:0000256" key="1">
    <source>
        <dbReference type="SAM" id="MobiDB-lite"/>
    </source>
</evidence>
<dbReference type="OrthoDB" id="2340858at2759"/>
<accession>A0A0C2WVR2</accession>
<dbReference type="InParanoid" id="A0A0C2WVR2"/>
<proteinExistence type="predicted"/>
<dbReference type="STRING" id="946122.A0A0C2WVR2"/>
<name>A0A0C2WVR2_AMAMK</name>
<keyword evidence="3" id="KW-1185">Reference proteome</keyword>